<feature type="domain" description="GGDEF" evidence="4">
    <location>
        <begin position="619"/>
        <end position="751"/>
    </location>
</feature>
<organism evidence="5 6">
    <name type="scientific">Papillibacter cinnamivorans DSM 12816</name>
    <dbReference type="NCBI Taxonomy" id="1122930"/>
    <lineage>
        <taxon>Bacteria</taxon>
        <taxon>Bacillati</taxon>
        <taxon>Bacillota</taxon>
        <taxon>Clostridia</taxon>
        <taxon>Eubacteriales</taxon>
        <taxon>Oscillospiraceae</taxon>
        <taxon>Papillibacter</taxon>
    </lineage>
</organism>
<dbReference type="OrthoDB" id="9801014at2"/>
<dbReference type="Gene3D" id="3.30.70.270">
    <property type="match status" value="1"/>
</dbReference>
<dbReference type="PROSITE" id="PS50112">
    <property type="entry name" value="PAS"/>
    <property type="match status" value="2"/>
</dbReference>
<evidence type="ECO:0000259" key="2">
    <source>
        <dbReference type="PROSITE" id="PS50112"/>
    </source>
</evidence>
<accession>A0A1W1YPI6</accession>
<dbReference type="GO" id="GO:0005886">
    <property type="term" value="C:plasma membrane"/>
    <property type="evidence" value="ECO:0007669"/>
    <property type="project" value="TreeGrafter"/>
</dbReference>
<feature type="domain" description="PAS" evidence="2">
    <location>
        <begin position="280"/>
        <end position="324"/>
    </location>
</feature>
<evidence type="ECO:0000259" key="3">
    <source>
        <dbReference type="PROSITE" id="PS50113"/>
    </source>
</evidence>
<protein>
    <submittedName>
        <fullName evidence="5">PAS domain S-box-containing protein/diguanylate cyclase (GGDEF) domain-containing protein</fullName>
    </submittedName>
</protein>
<dbReference type="Pfam" id="PF13426">
    <property type="entry name" value="PAS_9"/>
    <property type="match status" value="3"/>
</dbReference>
<dbReference type="SMART" id="SM00267">
    <property type="entry name" value="GGDEF"/>
    <property type="match status" value="1"/>
</dbReference>
<feature type="coiled-coil region" evidence="1">
    <location>
        <begin position="395"/>
        <end position="429"/>
    </location>
</feature>
<feature type="domain" description="PAC" evidence="3">
    <location>
        <begin position="352"/>
        <end position="404"/>
    </location>
</feature>
<dbReference type="RefSeq" id="WP_159447982.1">
    <property type="nucleotide sequence ID" value="NZ_FWXW01000001.1"/>
</dbReference>
<feature type="domain" description="PAC" evidence="3">
    <location>
        <begin position="228"/>
        <end position="279"/>
    </location>
</feature>
<evidence type="ECO:0000313" key="5">
    <source>
        <dbReference type="EMBL" id="SMC38022.1"/>
    </source>
</evidence>
<dbReference type="PANTHER" id="PTHR45138:SF9">
    <property type="entry name" value="DIGUANYLATE CYCLASE DGCM-RELATED"/>
    <property type="match status" value="1"/>
</dbReference>
<dbReference type="GO" id="GO:1902201">
    <property type="term" value="P:negative regulation of bacterial-type flagellum-dependent cell motility"/>
    <property type="evidence" value="ECO:0007669"/>
    <property type="project" value="TreeGrafter"/>
</dbReference>
<dbReference type="CDD" id="cd00130">
    <property type="entry name" value="PAS"/>
    <property type="match status" value="3"/>
</dbReference>
<dbReference type="InterPro" id="IPR050469">
    <property type="entry name" value="Diguanylate_Cyclase"/>
</dbReference>
<dbReference type="InterPro" id="IPR003018">
    <property type="entry name" value="GAF"/>
</dbReference>
<dbReference type="InterPro" id="IPR000700">
    <property type="entry name" value="PAS-assoc_C"/>
</dbReference>
<name>A0A1W1YPI6_9FIRM</name>
<evidence type="ECO:0000259" key="4">
    <source>
        <dbReference type="PROSITE" id="PS50887"/>
    </source>
</evidence>
<dbReference type="SUPFAM" id="SSF55073">
    <property type="entry name" value="Nucleotide cyclase"/>
    <property type="match status" value="1"/>
</dbReference>
<dbReference type="Proteomes" id="UP000192790">
    <property type="component" value="Unassembled WGS sequence"/>
</dbReference>
<dbReference type="NCBIfam" id="TIGR00229">
    <property type="entry name" value="sensory_box"/>
    <property type="match status" value="3"/>
</dbReference>
<dbReference type="NCBIfam" id="TIGR00254">
    <property type="entry name" value="GGDEF"/>
    <property type="match status" value="1"/>
</dbReference>
<dbReference type="Pfam" id="PF01590">
    <property type="entry name" value="GAF"/>
    <property type="match status" value="1"/>
</dbReference>
<keyword evidence="6" id="KW-1185">Reference proteome</keyword>
<evidence type="ECO:0000256" key="1">
    <source>
        <dbReference type="SAM" id="Coils"/>
    </source>
</evidence>
<dbReference type="InterPro" id="IPR043128">
    <property type="entry name" value="Rev_trsase/Diguanyl_cyclase"/>
</dbReference>
<dbReference type="SMART" id="SM00065">
    <property type="entry name" value="GAF"/>
    <property type="match status" value="1"/>
</dbReference>
<dbReference type="STRING" id="1122930.SAMN02745168_0586"/>
<proteinExistence type="predicted"/>
<dbReference type="InterPro" id="IPR000014">
    <property type="entry name" value="PAS"/>
</dbReference>
<gene>
    <name evidence="5" type="ORF">SAMN02745168_0586</name>
</gene>
<dbReference type="Gene3D" id="3.30.450.20">
    <property type="entry name" value="PAS domain"/>
    <property type="match status" value="3"/>
</dbReference>
<evidence type="ECO:0000313" key="6">
    <source>
        <dbReference type="Proteomes" id="UP000192790"/>
    </source>
</evidence>
<dbReference type="InterPro" id="IPR035965">
    <property type="entry name" value="PAS-like_dom_sf"/>
</dbReference>
<dbReference type="FunFam" id="3.30.70.270:FF:000001">
    <property type="entry name" value="Diguanylate cyclase domain protein"/>
    <property type="match status" value="1"/>
</dbReference>
<dbReference type="PANTHER" id="PTHR45138">
    <property type="entry name" value="REGULATORY COMPONENTS OF SENSORY TRANSDUCTION SYSTEM"/>
    <property type="match status" value="1"/>
</dbReference>
<dbReference type="CDD" id="cd01949">
    <property type="entry name" value="GGDEF"/>
    <property type="match status" value="1"/>
</dbReference>
<reference evidence="5 6" key="1">
    <citation type="submission" date="2017-04" db="EMBL/GenBank/DDBJ databases">
        <authorList>
            <person name="Afonso C.L."/>
            <person name="Miller P.J."/>
            <person name="Scott M.A."/>
            <person name="Spackman E."/>
            <person name="Goraichik I."/>
            <person name="Dimitrov K.M."/>
            <person name="Suarez D.L."/>
            <person name="Swayne D.E."/>
        </authorList>
    </citation>
    <scope>NUCLEOTIDE SEQUENCE [LARGE SCALE GENOMIC DNA]</scope>
    <source>
        <strain evidence="5 6">DSM 12816</strain>
    </source>
</reference>
<dbReference type="SMART" id="SM00091">
    <property type="entry name" value="PAS"/>
    <property type="match status" value="3"/>
</dbReference>
<dbReference type="SUPFAM" id="SSF55781">
    <property type="entry name" value="GAF domain-like"/>
    <property type="match status" value="1"/>
</dbReference>
<sequence>MKPLDLTKEQLLKYIMPPSKQESGTKAPEKAEAADVTLLYENLGLLSGASSIGLIITDTDGTILSFNKTVQDMLDIHIEEYRNTNVSALYADSKDRQRMLNLFAESNRVRDFEVCIKHKNGTLRTVLANIDNIELNHEHVLMTSLYDITQYKQRKKPDTSYRTLFSNVPVGITVTDFQGDLIVSNNAIEELLGYSANDLKYMSVRDFYLIPSDRQQLLDLTKRIGSVRDFETLFRHKNGGAVSVLINTDLIEFNGQKNMLLTSIRDISNLKRVEDALTKERDFSNTILNIAATLIVVLDFKGTITRFNRACEQISGYSFDEVKGTYLWDTTFFDPVISREELDRLFSGNYAGSYDTVLVSKYGNRYQISWTFAAMLNAEGHVDYIIATGIDITKRQEAEEQLQIANEKLASWVKELQERTEALDQLNEMGEQLQSCQTVNEACAISAQYIKRICPASHGALYLIKESRNYAEAMEIWGEPAYVEKVFEPLSCWAIRRGRQHLVDADHPGLLCGHITGPESGQYLCVPLLVNGGAIGILHLNHVDAPDQEAQETGRSYTEHTTQIVTTVAEHIALALSNLKLKETLRQQSIRDALTGLFNRRYMEETLERELKRAEREDKPVGIIMFDIDHFKQFNDLAGHDAGDALLRELGAFLNRTTRGGDVVCRYGGEEFLVVLPGADMENSRQWAEKLRLGVKELLVYHLGKPLGKCTISLGVSSYPENGPTAEALLKAADRALYRAKNDGRDRVVTA</sequence>
<dbReference type="SMART" id="SM00086">
    <property type="entry name" value="PAC"/>
    <property type="match status" value="3"/>
</dbReference>
<dbReference type="GO" id="GO:0052621">
    <property type="term" value="F:diguanylate cyclase activity"/>
    <property type="evidence" value="ECO:0007669"/>
    <property type="project" value="TreeGrafter"/>
</dbReference>
<dbReference type="PROSITE" id="PS50887">
    <property type="entry name" value="GGDEF"/>
    <property type="match status" value="1"/>
</dbReference>
<dbReference type="AlphaFoldDB" id="A0A1W1YPI6"/>
<dbReference type="InterPro" id="IPR029016">
    <property type="entry name" value="GAF-like_dom_sf"/>
</dbReference>
<dbReference type="EMBL" id="FWXW01000001">
    <property type="protein sequence ID" value="SMC38022.1"/>
    <property type="molecule type" value="Genomic_DNA"/>
</dbReference>
<keyword evidence="1" id="KW-0175">Coiled coil</keyword>
<dbReference type="PROSITE" id="PS50113">
    <property type="entry name" value="PAC"/>
    <property type="match status" value="2"/>
</dbReference>
<feature type="domain" description="PAS" evidence="2">
    <location>
        <begin position="157"/>
        <end position="199"/>
    </location>
</feature>
<dbReference type="InterPro" id="IPR029787">
    <property type="entry name" value="Nucleotide_cyclase"/>
</dbReference>
<dbReference type="InterPro" id="IPR000160">
    <property type="entry name" value="GGDEF_dom"/>
</dbReference>
<dbReference type="SUPFAM" id="SSF55785">
    <property type="entry name" value="PYP-like sensor domain (PAS domain)"/>
    <property type="match status" value="3"/>
</dbReference>
<dbReference type="InterPro" id="IPR001610">
    <property type="entry name" value="PAC"/>
</dbReference>
<dbReference type="GO" id="GO:0043709">
    <property type="term" value="P:cell adhesion involved in single-species biofilm formation"/>
    <property type="evidence" value="ECO:0007669"/>
    <property type="project" value="TreeGrafter"/>
</dbReference>
<dbReference type="Pfam" id="PF00990">
    <property type="entry name" value="GGDEF"/>
    <property type="match status" value="1"/>
</dbReference>
<dbReference type="Gene3D" id="3.30.450.40">
    <property type="match status" value="1"/>
</dbReference>